<accession>A0A8S5S5G7</accession>
<evidence type="ECO:0000313" key="1">
    <source>
        <dbReference type="EMBL" id="DAF46292.1"/>
    </source>
</evidence>
<protein>
    <submittedName>
        <fullName evidence="1">Uncharacterized protein</fullName>
    </submittedName>
</protein>
<reference evidence="1" key="1">
    <citation type="journal article" date="2021" name="Proc. Natl. Acad. Sci. U.S.A.">
        <title>A Catalog of Tens of Thousands of Viruses from Human Metagenomes Reveals Hidden Associations with Chronic Diseases.</title>
        <authorList>
            <person name="Tisza M.J."/>
            <person name="Buck C.B."/>
        </authorList>
    </citation>
    <scope>NUCLEOTIDE SEQUENCE</scope>
    <source>
        <strain evidence="1">CtzCL6</strain>
    </source>
</reference>
<name>A0A8S5S5G7_9CAUD</name>
<dbReference type="EMBL" id="BK032534">
    <property type="protein sequence ID" value="DAF46292.1"/>
    <property type="molecule type" value="Genomic_DNA"/>
</dbReference>
<sequence>MLFKPPSRLAHGIATEVFLHEILYHAETLFSRYTKECFYYGKN</sequence>
<proteinExistence type="predicted"/>
<organism evidence="1">
    <name type="scientific">Siphoviridae sp. ctzCL6</name>
    <dbReference type="NCBI Taxonomy" id="2827978"/>
    <lineage>
        <taxon>Viruses</taxon>
        <taxon>Duplodnaviria</taxon>
        <taxon>Heunggongvirae</taxon>
        <taxon>Uroviricota</taxon>
        <taxon>Caudoviricetes</taxon>
    </lineage>
</organism>